<reference evidence="2" key="1">
    <citation type="journal article" date="2013" name="Environ. Microbiol.">
        <title>Microbiota from the distal guts of lean and obese adolescents exhibit partial functional redundancy besides clear differences in community structure.</title>
        <authorList>
            <person name="Ferrer M."/>
            <person name="Ruiz A."/>
            <person name="Lanza F."/>
            <person name="Haange S.B."/>
            <person name="Oberbach A."/>
            <person name="Till H."/>
            <person name="Bargiela R."/>
            <person name="Campoy C."/>
            <person name="Segura M.T."/>
            <person name="Richter M."/>
            <person name="von Bergen M."/>
            <person name="Seifert J."/>
            <person name="Suarez A."/>
        </authorList>
    </citation>
    <scope>NUCLEOTIDE SEQUENCE</scope>
</reference>
<evidence type="ECO:0000256" key="1">
    <source>
        <dbReference type="SAM" id="Phobius"/>
    </source>
</evidence>
<sequence length="98" mass="11119">ANTPGVAAASMTAVGLLQPYLFELFVPRDSADDLEPSMRSIGVGAYCWYVFFIILVYNLLFFTLETFNFFNWVHWLECIGGSTVITYILVMATESFRK</sequence>
<keyword evidence="1" id="KW-0812">Transmembrane</keyword>
<feature type="transmembrane region" description="Helical" evidence="1">
    <location>
        <begin position="6"/>
        <end position="26"/>
    </location>
</feature>
<comment type="caution">
    <text evidence="2">The sequence shown here is derived from an EMBL/GenBank/DDBJ whole genome shotgun (WGS) entry which is preliminary data.</text>
</comment>
<keyword evidence="1" id="KW-1133">Transmembrane helix</keyword>
<dbReference type="AlphaFoldDB" id="K1T598"/>
<gene>
    <name evidence="2" type="ORF">OBE_07806</name>
</gene>
<accession>K1T598</accession>
<feature type="non-terminal residue" evidence="2">
    <location>
        <position position="1"/>
    </location>
</feature>
<proteinExistence type="predicted"/>
<feature type="transmembrane region" description="Helical" evidence="1">
    <location>
        <begin position="38"/>
        <end position="60"/>
    </location>
</feature>
<protein>
    <submittedName>
        <fullName evidence="2">Rod shape-determining protein MreD</fullName>
    </submittedName>
</protein>
<feature type="transmembrane region" description="Helical" evidence="1">
    <location>
        <begin position="72"/>
        <end position="92"/>
    </location>
</feature>
<keyword evidence="1" id="KW-0472">Membrane</keyword>
<organism evidence="2">
    <name type="scientific">human gut metagenome</name>
    <dbReference type="NCBI Taxonomy" id="408170"/>
    <lineage>
        <taxon>unclassified sequences</taxon>
        <taxon>metagenomes</taxon>
        <taxon>organismal metagenomes</taxon>
    </lineage>
</organism>
<dbReference type="EMBL" id="AJWZ01005367">
    <property type="protein sequence ID" value="EKC62774.1"/>
    <property type="molecule type" value="Genomic_DNA"/>
</dbReference>
<name>K1T598_9ZZZZ</name>
<evidence type="ECO:0000313" key="2">
    <source>
        <dbReference type="EMBL" id="EKC62774.1"/>
    </source>
</evidence>